<feature type="domain" description="BAR" evidence="4">
    <location>
        <begin position="6"/>
        <end position="255"/>
    </location>
</feature>
<evidence type="ECO:0000313" key="5">
    <source>
        <dbReference type="EMBL" id="ORE05606.1"/>
    </source>
</evidence>
<dbReference type="FunFam" id="2.30.30.40:FF:000100">
    <property type="entry name" value="SH3 domain-containing YSC84-like protein 1"/>
    <property type="match status" value="1"/>
</dbReference>
<dbReference type="GO" id="GO:0008289">
    <property type="term" value="F:lipid binding"/>
    <property type="evidence" value="ECO:0007669"/>
    <property type="project" value="TreeGrafter"/>
</dbReference>
<dbReference type="GO" id="GO:0051666">
    <property type="term" value="P:actin cortical patch localization"/>
    <property type="evidence" value="ECO:0007669"/>
    <property type="project" value="InterPro"/>
</dbReference>
<evidence type="ECO:0000256" key="2">
    <source>
        <dbReference type="PROSITE-ProRule" id="PRU00192"/>
    </source>
</evidence>
<organism evidence="5">
    <name type="scientific">Rhizopus microsporus var. microsporus</name>
    <dbReference type="NCBI Taxonomy" id="86635"/>
    <lineage>
        <taxon>Eukaryota</taxon>
        <taxon>Fungi</taxon>
        <taxon>Fungi incertae sedis</taxon>
        <taxon>Mucoromycota</taxon>
        <taxon>Mucoromycotina</taxon>
        <taxon>Mucoromycetes</taxon>
        <taxon>Mucorales</taxon>
        <taxon>Mucorineae</taxon>
        <taxon>Rhizopodaceae</taxon>
        <taxon>Rhizopus</taxon>
    </lineage>
</organism>
<reference evidence="5" key="1">
    <citation type="journal article" date="2016" name="Proc. Natl. Acad. Sci. U.S.A.">
        <title>Lipid metabolic changes in an early divergent fungus govern the establishment of a mutualistic symbiosis with endobacteria.</title>
        <authorList>
            <person name="Lastovetsky O.A."/>
            <person name="Gaspar M.L."/>
            <person name="Mondo S.J."/>
            <person name="LaButti K.M."/>
            <person name="Sandor L."/>
            <person name="Grigoriev I.V."/>
            <person name="Henry S.A."/>
            <person name="Pawlowska T.E."/>
        </authorList>
    </citation>
    <scope>NUCLEOTIDE SEQUENCE [LARGE SCALE GENOMIC DNA]</scope>
    <source>
        <strain evidence="5">ATCC 52814</strain>
    </source>
</reference>
<protein>
    <submittedName>
        <fullName evidence="5">BAR-domain-containing protein</fullName>
    </submittedName>
</protein>
<dbReference type="InterPro" id="IPR027267">
    <property type="entry name" value="AH/BAR_dom_sf"/>
</dbReference>
<dbReference type="PROSITE" id="PS50002">
    <property type="entry name" value="SH3"/>
    <property type="match status" value="1"/>
</dbReference>
<dbReference type="GO" id="GO:0006897">
    <property type="term" value="P:endocytosis"/>
    <property type="evidence" value="ECO:0007669"/>
    <property type="project" value="InterPro"/>
</dbReference>
<name>A0A1X0R0T6_RHIZD</name>
<dbReference type="SUPFAM" id="SSF50044">
    <property type="entry name" value="SH3-domain"/>
    <property type="match status" value="1"/>
</dbReference>
<dbReference type="SMART" id="SM00721">
    <property type="entry name" value="BAR"/>
    <property type="match status" value="1"/>
</dbReference>
<dbReference type="EMBL" id="KV921941">
    <property type="protein sequence ID" value="ORE05606.1"/>
    <property type="molecule type" value="Genomic_DNA"/>
</dbReference>
<dbReference type="InterPro" id="IPR004148">
    <property type="entry name" value="BAR_dom"/>
</dbReference>
<dbReference type="AlphaFoldDB" id="A0A1X0R0T6"/>
<dbReference type="Proteomes" id="UP000242414">
    <property type="component" value="Unassembled WGS sequence"/>
</dbReference>
<dbReference type="SMART" id="SM00326">
    <property type="entry name" value="SH3"/>
    <property type="match status" value="1"/>
</dbReference>
<evidence type="ECO:0000259" key="4">
    <source>
        <dbReference type="PROSITE" id="PS51021"/>
    </source>
</evidence>
<dbReference type="InterPro" id="IPR036028">
    <property type="entry name" value="SH3-like_dom_sf"/>
</dbReference>
<dbReference type="GO" id="GO:0097320">
    <property type="term" value="P:plasma membrane tubulation"/>
    <property type="evidence" value="ECO:0007669"/>
    <property type="project" value="TreeGrafter"/>
</dbReference>
<dbReference type="Gene3D" id="1.20.1270.60">
    <property type="entry name" value="Arfaptin homology (AH) domain/BAR domain"/>
    <property type="match status" value="1"/>
</dbReference>
<accession>A0A1X0R0T6</accession>
<dbReference type="Pfam" id="PF03114">
    <property type="entry name" value="BAR"/>
    <property type="match status" value="1"/>
</dbReference>
<dbReference type="PRINTS" id="PR00452">
    <property type="entry name" value="SH3DOMAIN"/>
</dbReference>
<gene>
    <name evidence="5" type="ORF">BCV72DRAFT_306274</name>
</gene>
<dbReference type="OrthoDB" id="443981at2759"/>
<feature type="domain" description="SH3" evidence="3">
    <location>
        <begin position="304"/>
        <end position="363"/>
    </location>
</feature>
<evidence type="ECO:0000256" key="1">
    <source>
        <dbReference type="ARBA" id="ARBA00022443"/>
    </source>
</evidence>
<dbReference type="GO" id="GO:0043332">
    <property type="term" value="C:mating projection tip"/>
    <property type="evidence" value="ECO:0007669"/>
    <property type="project" value="TreeGrafter"/>
</dbReference>
<dbReference type="InterPro" id="IPR001452">
    <property type="entry name" value="SH3_domain"/>
</dbReference>
<dbReference type="Gene3D" id="2.30.30.40">
    <property type="entry name" value="SH3 Domains"/>
    <property type="match status" value="1"/>
</dbReference>
<dbReference type="Pfam" id="PF00018">
    <property type="entry name" value="SH3_1"/>
    <property type="match status" value="1"/>
</dbReference>
<dbReference type="InterPro" id="IPR046982">
    <property type="entry name" value="BIN3/RVS161-like"/>
</dbReference>
<dbReference type="PANTHER" id="PTHR47174:SF1">
    <property type="entry name" value="REDUCED VIABILITY UPON STARVATION PROTEIN 167"/>
    <property type="match status" value="1"/>
</dbReference>
<dbReference type="PROSITE" id="PS51021">
    <property type="entry name" value="BAR"/>
    <property type="match status" value="1"/>
</dbReference>
<dbReference type="SUPFAM" id="SSF103657">
    <property type="entry name" value="BAR/IMD domain-like"/>
    <property type="match status" value="1"/>
</dbReference>
<evidence type="ECO:0000259" key="3">
    <source>
        <dbReference type="PROSITE" id="PS50002"/>
    </source>
</evidence>
<dbReference type="PANTHER" id="PTHR47174">
    <property type="entry name" value="BRIDGING INTEGRATOR 3"/>
    <property type="match status" value="1"/>
</dbReference>
<sequence>MSRLPHQIMAKKQDATRDVEFIQHENHFNETMKLVDTLRAEAQAFRDQVAVLLSNQYDIASLVSSIYGLNLETSEPVQGSALQAANDAEAAMAYCQDEILPQLDTIDQLVVRPALELHEISKTIQKTIVKRNHKMVDYDRHRASLNKLTSKAERSMNDEKAIFKIQSQLETATQDYEYLNNTLKHELPIFFQLLSHLVQPILENLYHLQTKIYGMIYARCYELVTANQHHFVTQGMDIQGGYQWRLNHYNGQAEMENLDLLHAKGKAWLSASGSTDNSKFSLQERAALKNTNHTTASHAANDETIKKYVVALYDYDALAQGDLSFRKDDKIELVNRTQDANDWWTGKLRGQTGVFPGNYVQEI</sequence>
<dbReference type="VEuPathDB" id="FungiDB:BCV72DRAFT_306274"/>
<dbReference type="GO" id="GO:0031097">
    <property type="term" value="C:medial cortex"/>
    <property type="evidence" value="ECO:0007669"/>
    <property type="project" value="TreeGrafter"/>
</dbReference>
<dbReference type="GO" id="GO:0015629">
    <property type="term" value="C:actin cytoskeleton"/>
    <property type="evidence" value="ECO:0007669"/>
    <property type="project" value="TreeGrafter"/>
</dbReference>
<dbReference type="GO" id="GO:1990528">
    <property type="term" value="C:Rvs161p-Rvs167p complex"/>
    <property type="evidence" value="ECO:0007669"/>
    <property type="project" value="TreeGrafter"/>
</dbReference>
<proteinExistence type="predicted"/>
<keyword evidence="1 2" id="KW-0728">SH3 domain</keyword>